<dbReference type="PROSITE" id="PS50297">
    <property type="entry name" value="ANK_REP_REGION"/>
    <property type="match status" value="1"/>
</dbReference>
<feature type="repeat" description="ANK" evidence="3">
    <location>
        <begin position="239"/>
        <end position="271"/>
    </location>
</feature>
<dbReference type="InterPro" id="IPR002110">
    <property type="entry name" value="Ankyrin_rpt"/>
</dbReference>
<dbReference type="PROSITE" id="PS50088">
    <property type="entry name" value="ANK_REPEAT"/>
    <property type="match status" value="2"/>
</dbReference>
<sequence length="675" mass="76841">MKFPVSLLLNLIICVKRKFDPITTRKRSWCDSSRMTKKGSKELQLAIHNAAQKGSVEEIELLINGKCLHVVEQSLNLPTENIPLIAACEGGFPDVVRFLIHLGSDPSVYPTFALFSDTVPETALNLAIKQLGSDSLFQLYEKEREKYFEVIKVLVEEAKVDLGKNEATRVEPPLLTACAQGNLFIVWYLCEHGASVHDHDSKGSTGLMVFPWDLCPIKSFEVCMYLLHKGISLDATNHDGQTALHIAVLNGSFLITKVLLNHGAKFIQDSYGETPLTTAALYGEQKIFDLLLGHENDLKLKRGAKLLYATRAVLEQYDETSLNILREALESPINLEEPAVEFADLNPAYDSLQEARSYSQFESAEDLERFAIMQCFIIRERILGSRHPEVRSELNKYINQNLMTTYQPRDNAIRCYALSLYQSCLVPRSEFDQVASSFYQWIESSQDLLEEAGHELELAGVIEVAVFLIHEVCKALEEANQELISSHEDLTSIWLIISDAKYVLRLIAHIGCESFPFLFDDENPLGCLGINVPRFVKLVADLGYSVFHNVYYFPDQWSLKMKTVERLCRRSFMNSGVVRNQKSRNYQLRIIWLLFASFLVNGSRLFVPVSLDQRVFDCLQEDNKLAEKDPIPIGQFITLKDICIEVVEANYSSSFLRRFLSRNVLPYIDESYKYF</sequence>
<dbReference type="OrthoDB" id="539213at2759"/>
<accession>A0A8S1H1N7</accession>
<keyword evidence="5" id="KW-1185">Reference proteome</keyword>
<dbReference type="SUPFAM" id="SSF48403">
    <property type="entry name" value="Ankyrin repeat"/>
    <property type="match status" value="1"/>
</dbReference>
<evidence type="ECO:0000256" key="3">
    <source>
        <dbReference type="PROSITE-ProRule" id="PRU00023"/>
    </source>
</evidence>
<dbReference type="PANTHER" id="PTHR24173:SF74">
    <property type="entry name" value="ANKYRIN REPEAT DOMAIN-CONTAINING PROTEIN 16"/>
    <property type="match status" value="1"/>
</dbReference>
<evidence type="ECO:0000256" key="2">
    <source>
        <dbReference type="ARBA" id="ARBA00023043"/>
    </source>
</evidence>
<keyword evidence="2 3" id="KW-0040">ANK repeat</keyword>
<dbReference type="AlphaFoldDB" id="A0A8S1H1N7"/>
<dbReference type="SMART" id="SM00248">
    <property type="entry name" value="ANK"/>
    <property type="match status" value="5"/>
</dbReference>
<reference evidence="4" key="1">
    <citation type="submission" date="2020-10" db="EMBL/GenBank/DDBJ databases">
        <authorList>
            <person name="Kikuchi T."/>
        </authorList>
    </citation>
    <scope>NUCLEOTIDE SEQUENCE</scope>
    <source>
        <strain evidence="4">NKZ352</strain>
    </source>
</reference>
<name>A0A8S1H1N7_9PELO</name>
<dbReference type="Pfam" id="PF12796">
    <property type="entry name" value="Ank_2"/>
    <property type="match status" value="1"/>
</dbReference>
<gene>
    <name evidence="4" type="ORF">CAUJ_LOCUS5384</name>
</gene>
<dbReference type="Proteomes" id="UP000835052">
    <property type="component" value="Unassembled WGS sequence"/>
</dbReference>
<organism evidence="4 5">
    <name type="scientific">Caenorhabditis auriculariae</name>
    <dbReference type="NCBI Taxonomy" id="2777116"/>
    <lineage>
        <taxon>Eukaryota</taxon>
        <taxon>Metazoa</taxon>
        <taxon>Ecdysozoa</taxon>
        <taxon>Nematoda</taxon>
        <taxon>Chromadorea</taxon>
        <taxon>Rhabditida</taxon>
        <taxon>Rhabditina</taxon>
        <taxon>Rhabditomorpha</taxon>
        <taxon>Rhabditoidea</taxon>
        <taxon>Rhabditidae</taxon>
        <taxon>Peloderinae</taxon>
        <taxon>Caenorhabditis</taxon>
    </lineage>
</organism>
<dbReference type="PANTHER" id="PTHR24173">
    <property type="entry name" value="ANKYRIN REPEAT CONTAINING"/>
    <property type="match status" value="1"/>
</dbReference>
<dbReference type="Pfam" id="PF00023">
    <property type="entry name" value="Ank"/>
    <property type="match status" value="1"/>
</dbReference>
<evidence type="ECO:0008006" key="6">
    <source>
        <dbReference type="Google" id="ProtNLM"/>
    </source>
</evidence>
<dbReference type="InterPro" id="IPR036770">
    <property type="entry name" value="Ankyrin_rpt-contain_sf"/>
</dbReference>
<dbReference type="EMBL" id="CAJGYM010000011">
    <property type="protein sequence ID" value="CAD6189465.1"/>
    <property type="molecule type" value="Genomic_DNA"/>
</dbReference>
<proteinExistence type="predicted"/>
<feature type="repeat" description="ANK" evidence="3">
    <location>
        <begin position="271"/>
        <end position="303"/>
    </location>
</feature>
<evidence type="ECO:0000313" key="4">
    <source>
        <dbReference type="EMBL" id="CAD6189465.1"/>
    </source>
</evidence>
<keyword evidence="1" id="KW-0677">Repeat</keyword>
<evidence type="ECO:0000313" key="5">
    <source>
        <dbReference type="Proteomes" id="UP000835052"/>
    </source>
</evidence>
<evidence type="ECO:0000256" key="1">
    <source>
        <dbReference type="ARBA" id="ARBA00022737"/>
    </source>
</evidence>
<dbReference type="Gene3D" id="1.25.40.20">
    <property type="entry name" value="Ankyrin repeat-containing domain"/>
    <property type="match status" value="2"/>
</dbReference>
<protein>
    <recommendedName>
        <fullName evidence="6">ANK_REP_REGION domain-containing protein</fullName>
    </recommendedName>
</protein>
<comment type="caution">
    <text evidence="4">The sequence shown here is derived from an EMBL/GenBank/DDBJ whole genome shotgun (WGS) entry which is preliminary data.</text>
</comment>